<dbReference type="PANTHER" id="PTHR32343:SF10">
    <property type="entry name" value="RNA-BINDING REGION RNP-1 DOMAIN-CONTAINING PROTEIN"/>
    <property type="match status" value="1"/>
</dbReference>
<proteinExistence type="predicted"/>
<dbReference type="InterPro" id="IPR035979">
    <property type="entry name" value="RBD_domain_sf"/>
</dbReference>
<sequence>MSSTTVHVKNISHQTSEQEVRDFFSFCGKITSLSVTPVSNDPESTKSATVTFEKDTAAKTALLLDNTQLGPSSVQVSGAPGLDEIAPGQTATEQTYKNGEHLDQEDKPRSRIIAEYLAHGYVVGDQAVQKAIELDKKHGFSHRFTSVLHNFESKYHATDRARSMDTTYGVTDKANAGWRSLSHYFERALGTPTGQRVRTFYVEREKEAVDIHNEARRLANLRKSEATGYAEPASTPLETEKVTSQEYSDQSAPPPSYATGPGPYAAGGAAPTYGGDAKT</sequence>
<dbReference type="GO" id="GO:0003723">
    <property type="term" value="F:RNA binding"/>
    <property type="evidence" value="ECO:0007669"/>
    <property type="project" value="UniProtKB-UniRule"/>
</dbReference>
<accession>A0A9P8HRR6</accession>
<gene>
    <name evidence="4" type="ORF">FGG08_006907</name>
</gene>
<evidence type="ECO:0000259" key="3">
    <source>
        <dbReference type="PROSITE" id="PS50102"/>
    </source>
</evidence>
<dbReference type="EMBL" id="JAGHQL010000226">
    <property type="protein sequence ID" value="KAH0536199.1"/>
    <property type="molecule type" value="Genomic_DNA"/>
</dbReference>
<evidence type="ECO:0000256" key="2">
    <source>
        <dbReference type="SAM" id="MobiDB-lite"/>
    </source>
</evidence>
<name>A0A9P8HRR6_9PEZI</name>
<feature type="compositionally biased region" description="Low complexity" evidence="2">
    <location>
        <begin position="257"/>
        <end position="279"/>
    </location>
</feature>
<keyword evidence="1" id="KW-0694">RNA-binding</keyword>
<dbReference type="InterPro" id="IPR012677">
    <property type="entry name" value="Nucleotide-bd_a/b_plait_sf"/>
</dbReference>
<evidence type="ECO:0000313" key="5">
    <source>
        <dbReference type="Proteomes" id="UP000698800"/>
    </source>
</evidence>
<dbReference type="AlphaFoldDB" id="A0A9P8HRR6"/>
<dbReference type="Pfam" id="PF00076">
    <property type="entry name" value="RRM_1"/>
    <property type="match status" value="1"/>
</dbReference>
<feature type="region of interest" description="Disordered" evidence="2">
    <location>
        <begin position="222"/>
        <end position="279"/>
    </location>
</feature>
<evidence type="ECO:0000313" key="4">
    <source>
        <dbReference type="EMBL" id="KAH0536199.1"/>
    </source>
</evidence>
<dbReference type="PROSITE" id="PS50102">
    <property type="entry name" value="RRM"/>
    <property type="match status" value="1"/>
</dbReference>
<dbReference type="SUPFAM" id="SSF54928">
    <property type="entry name" value="RNA-binding domain, RBD"/>
    <property type="match status" value="1"/>
</dbReference>
<comment type="caution">
    <text evidence="4">The sequence shown here is derived from an EMBL/GenBank/DDBJ whole genome shotgun (WGS) entry which is preliminary data.</text>
</comment>
<keyword evidence="5" id="KW-1185">Reference proteome</keyword>
<feature type="domain" description="RRM" evidence="3">
    <location>
        <begin position="4"/>
        <end position="81"/>
    </location>
</feature>
<dbReference type="SMART" id="SM00360">
    <property type="entry name" value="RRM"/>
    <property type="match status" value="1"/>
</dbReference>
<dbReference type="OrthoDB" id="7763451at2759"/>
<dbReference type="PANTHER" id="PTHR32343">
    <property type="entry name" value="SERINE/ARGININE-RICH SPLICING FACTOR"/>
    <property type="match status" value="1"/>
</dbReference>
<evidence type="ECO:0000256" key="1">
    <source>
        <dbReference type="PROSITE-ProRule" id="PRU00176"/>
    </source>
</evidence>
<dbReference type="Proteomes" id="UP000698800">
    <property type="component" value="Unassembled WGS sequence"/>
</dbReference>
<organism evidence="4 5">
    <name type="scientific">Glutinoglossum americanum</name>
    <dbReference type="NCBI Taxonomy" id="1670608"/>
    <lineage>
        <taxon>Eukaryota</taxon>
        <taxon>Fungi</taxon>
        <taxon>Dikarya</taxon>
        <taxon>Ascomycota</taxon>
        <taxon>Pezizomycotina</taxon>
        <taxon>Geoglossomycetes</taxon>
        <taxon>Geoglossales</taxon>
        <taxon>Geoglossaceae</taxon>
        <taxon>Glutinoglossum</taxon>
    </lineage>
</organism>
<dbReference type="InterPro" id="IPR000504">
    <property type="entry name" value="RRM_dom"/>
</dbReference>
<reference evidence="4" key="1">
    <citation type="submission" date="2021-03" db="EMBL/GenBank/DDBJ databases">
        <title>Comparative genomics and phylogenomic investigation of the class Geoglossomycetes provide insights into ecological specialization and systematics.</title>
        <authorList>
            <person name="Melie T."/>
            <person name="Pirro S."/>
            <person name="Miller A.N."/>
            <person name="Quandt A."/>
        </authorList>
    </citation>
    <scope>NUCLEOTIDE SEQUENCE</scope>
    <source>
        <strain evidence="4">GBOQ0MN5Z8</strain>
    </source>
</reference>
<dbReference type="Gene3D" id="3.30.70.330">
    <property type="match status" value="1"/>
</dbReference>
<protein>
    <recommendedName>
        <fullName evidence="3">RRM domain-containing protein</fullName>
    </recommendedName>
</protein>